<reference evidence="2 3" key="1">
    <citation type="submission" date="2019-03" db="EMBL/GenBank/DDBJ databases">
        <title>Comparative insights into the high quality Complete genome sequence of highly metal resistant Cupriavidus metallidurans strain BS1 isolated from a gold-copper mine.</title>
        <authorList>
            <person name="Mazhar H.S."/>
            <person name="Rensing C."/>
        </authorList>
    </citation>
    <scope>NUCLEOTIDE SEQUENCE [LARGE SCALE GENOMIC DNA]</scope>
    <source>
        <strain evidence="2 3">BS1</strain>
    </source>
</reference>
<evidence type="ECO:0000313" key="3">
    <source>
        <dbReference type="Proteomes" id="UP000253772"/>
    </source>
</evidence>
<keyword evidence="1" id="KW-0143">Chaperone</keyword>
<dbReference type="Gene3D" id="1.10.3480.10">
    <property type="entry name" value="TorD-like"/>
    <property type="match status" value="1"/>
</dbReference>
<evidence type="ECO:0000313" key="2">
    <source>
        <dbReference type="EMBL" id="QBP12531.1"/>
    </source>
</evidence>
<dbReference type="PANTHER" id="PTHR34227:SF1">
    <property type="entry name" value="DIMETHYL SULFOXIDE REDUCTASE CHAPERONE-RELATED"/>
    <property type="match status" value="1"/>
</dbReference>
<dbReference type="RefSeq" id="WP_111734024.1">
    <property type="nucleotide sequence ID" value="NZ_CP037901.1"/>
</dbReference>
<dbReference type="Pfam" id="PF02613">
    <property type="entry name" value="Nitrate_red_del"/>
    <property type="match status" value="1"/>
</dbReference>
<evidence type="ECO:0008006" key="4">
    <source>
        <dbReference type="Google" id="ProtNLM"/>
    </source>
</evidence>
<organism evidence="2 3">
    <name type="scientific">Cupriavidus metallidurans</name>
    <dbReference type="NCBI Taxonomy" id="119219"/>
    <lineage>
        <taxon>Bacteria</taxon>
        <taxon>Pseudomonadati</taxon>
        <taxon>Pseudomonadota</taxon>
        <taxon>Betaproteobacteria</taxon>
        <taxon>Burkholderiales</taxon>
        <taxon>Burkholderiaceae</taxon>
        <taxon>Cupriavidus</taxon>
    </lineage>
</organism>
<evidence type="ECO:0000256" key="1">
    <source>
        <dbReference type="ARBA" id="ARBA00023186"/>
    </source>
</evidence>
<proteinExistence type="predicted"/>
<dbReference type="AlphaFoldDB" id="A0A482IVV2"/>
<dbReference type="InterPro" id="IPR020945">
    <property type="entry name" value="DMSO/NO3_reduct_chaperone"/>
</dbReference>
<protein>
    <recommendedName>
        <fullName evidence="4">Chaperone protein TorD</fullName>
    </recommendedName>
</protein>
<dbReference type="OrthoDB" id="7926125at2"/>
<dbReference type="PANTHER" id="PTHR34227">
    <property type="entry name" value="CHAPERONE PROTEIN YCDY"/>
    <property type="match status" value="1"/>
</dbReference>
<dbReference type="InterPro" id="IPR036411">
    <property type="entry name" value="TorD-like_sf"/>
</dbReference>
<dbReference type="InterPro" id="IPR050289">
    <property type="entry name" value="TorD/DmsD_chaperones"/>
</dbReference>
<gene>
    <name evidence="2" type="ORF">DDF84_022695</name>
</gene>
<dbReference type="EMBL" id="CP037901">
    <property type="protein sequence ID" value="QBP12531.1"/>
    <property type="molecule type" value="Genomic_DNA"/>
</dbReference>
<dbReference type="Proteomes" id="UP000253772">
    <property type="component" value="Chromosome c2"/>
</dbReference>
<dbReference type="SUPFAM" id="SSF89155">
    <property type="entry name" value="TorD-like"/>
    <property type="match status" value="1"/>
</dbReference>
<name>A0A482IVV2_9BURK</name>
<sequence length="219" mass="23539">MIEFANTAPAPDLEDVAFVADWLAQQFLEPPDAARILAIQGIQGQVAVHWIGSVLAQEEAADAICRTLNADTPEALAASLQRRHTQLFEGIFRQRSLPPYASIWDGTGHLFGAAIDRTQESLRALNVHIDSSCPEPADHISIQLVALAESLRQAQLGPAGALLANLRAWMPRFATALIQLDGDGFHGQLGRLLIALPDRVASLALSKVGLTASNDVERA</sequence>
<accession>A0A482IVV2</accession>